<reference evidence="3 4" key="1">
    <citation type="submission" date="2021-06" db="EMBL/GenBank/DDBJ databases">
        <authorList>
            <person name="Palmer J.M."/>
        </authorList>
    </citation>
    <scope>NUCLEOTIDE SEQUENCE [LARGE SCALE GENOMIC DNA]</scope>
    <source>
        <strain evidence="4">if_2019</strain>
        <tissue evidence="3">Muscle</tissue>
    </source>
</reference>
<dbReference type="EMBL" id="JAHRIQ010086294">
    <property type="protein sequence ID" value="MEQ2249732.1"/>
    <property type="molecule type" value="Genomic_DNA"/>
</dbReference>
<sequence length="353" mass="39206">MMESPRGELFSTPDRDAKMAGYSAPLVRSTIGRNNSQRPLPDLKVQGCDPLIHPGKSQHKMTELRCGKQTHPGLPSLPACHSRVEESPTLLKELGSRAHAVCGGEPDYPSQYLHLQQKLRLPPHHQVTFHVPRASLSIRISGRQSLCLQLPPDPLRINRSWLPLQVAGPLGNGLASLAWACPGHFLPSESQPPGLAPGSACLTMQLEKPQVIHLFHHLPMNVDSAHSPVEYLTMRVEKGSRRWLKKGLLAAVAVCILVPVTYKIIPALLQDIIYTYRLSVPFFVDLSRPADLSLNHTINMYLTSEEGISLGVWHTVPESRWKEAQGKDLMWYQNTLNDGSPIFIFLHGNTGTR</sequence>
<gene>
    <name evidence="3" type="ORF">ILYODFUR_032270</name>
</gene>
<evidence type="ECO:0000313" key="3">
    <source>
        <dbReference type="EMBL" id="MEQ2249732.1"/>
    </source>
</evidence>
<evidence type="ECO:0000313" key="4">
    <source>
        <dbReference type="Proteomes" id="UP001482620"/>
    </source>
</evidence>
<proteinExistence type="predicted"/>
<keyword evidence="2" id="KW-0812">Transmembrane</keyword>
<comment type="caution">
    <text evidence="3">The sequence shown here is derived from an EMBL/GenBank/DDBJ whole genome shotgun (WGS) entry which is preliminary data.</text>
</comment>
<evidence type="ECO:0008006" key="5">
    <source>
        <dbReference type="Google" id="ProtNLM"/>
    </source>
</evidence>
<accession>A0ABV0UYW7</accession>
<name>A0ABV0UYW7_9TELE</name>
<dbReference type="Proteomes" id="UP001482620">
    <property type="component" value="Unassembled WGS sequence"/>
</dbReference>
<evidence type="ECO:0000256" key="2">
    <source>
        <dbReference type="SAM" id="Phobius"/>
    </source>
</evidence>
<keyword evidence="2" id="KW-0472">Membrane</keyword>
<keyword evidence="2" id="KW-1133">Transmembrane helix</keyword>
<evidence type="ECO:0000256" key="1">
    <source>
        <dbReference type="SAM" id="MobiDB-lite"/>
    </source>
</evidence>
<organism evidence="3 4">
    <name type="scientific">Ilyodon furcidens</name>
    <name type="common">goldbreast splitfin</name>
    <dbReference type="NCBI Taxonomy" id="33524"/>
    <lineage>
        <taxon>Eukaryota</taxon>
        <taxon>Metazoa</taxon>
        <taxon>Chordata</taxon>
        <taxon>Craniata</taxon>
        <taxon>Vertebrata</taxon>
        <taxon>Euteleostomi</taxon>
        <taxon>Actinopterygii</taxon>
        <taxon>Neopterygii</taxon>
        <taxon>Teleostei</taxon>
        <taxon>Neoteleostei</taxon>
        <taxon>Acanthomorphata</taxon>
        <taxon>Ovalentaria</taxon>
        <taxon>Atherinomorphae</taxon>
        <taxon>Cyprinodontiformes</taxon>
        <taxon>Goodeidae</taxon>
        <taxon>Ilyodon</taxon>
    </lineage>
</organism>
<feature type="transmembrane region" description="Helical" evidence="2">
    <location>
        <begin position="248"/>
        <end position="269"/>
    </location>
</feature>
<protein>
    <recommendedName>
        <fullName evidence="5">AB hydrolase-1 domain-containing protein</fullName>
    </recommendedName>
</protein>
<keyword evidence="4" id="KW-1185">Reference proteome</keyword>
<feature type="region of interest" description="Disordered" evidence="1">
    <location>
        <begin position="1"/>
        <end position="21"/>
    </location>
</feature>